<dbReference type="GO" id="GO:0046872">
    <property type="term" value="F:metal ion binding"/>
    <property type="evidence" value="ECO:0007669"/>
    <property type="project" value="UniProtKB-KW"/>
</dbReference>
<dbReference type="Pfam" id="PF17921">
    <property type="entry name" value="Integrase_H2C2"/>
    <property type="match status" value="1"/>
</dbReference>
<dbReference type="SUPFAM" id="SSF56672">
    <property type="entry name" value="DNA/RNA polymerases"/>
    <property type="match status" value="1"/>
</dbReference>
<keyword evidence="12" id="KW-0239">DNA-directed DNA polymerase</keyword>
<organism evidence="17 21">
    <name type="scientific">Phytophthora cactorum</name>
    <dbReference type="NCBI Taxonomy" id="29920"/>
    <lineage>
        <taxon>Eukaryota</taxon>
        <taxon>Sar</taxon>
        <taxon>Stramenopiles</taxon>
        <taxon>Oomycota</taxon>
        <taxon>Peronosporomycetes</taxon>
        <taxon>Peronosporales</taxon>
        <taxon>Peronosporaceae</taxon>
        <taxon>Phytophthora</taxon>
    </lineage>
</organism>
<evidence type="ECO:0000256" key="6">
    <source>
        <dbReference type="ARBA" id="ARBA00022750"/>
    </source>
</evidence>
<evidence type="ECO:0000256" key="11">
    <source>
        <dbReference type="ARBA" id="ARBA00022918"/>
    </source>
</evidence>
<dbReference type="VEuPathDB" id="FungiDB:PC110_g15895"/>
<dbReference type="EMBL" id="RCMV01001456">
    <property type="protein sequence ID" value="KAG3208520.1"/>
    <property type="molecule type" value="Genomic_DNA"/>
</dbReference>
<evidence type="ECO:0000313" key="19">
    <source>
        <dbReference type="EMBL" id="KAG2977556.1"/>
    </source>
</evidence>
<sequence>MKSAELKYPTEQQELLAIVNSLTAFRMYCWDRPVTIETDHKSLEGIFKQKMANRRLARWYDILAEYQLVFAYLPGTKKGIADVLSRRPDIKPDTKKFHDLLVPSFNETSYQLRVVDIKPTINLIKDLAAGYRKDKVTREIQRVIKKRNETAETRGVSEKQYKPYFEENKLLWYQGSMDEKPRIVVLIILALKHRIIVEVHDSNYGGHPGTDCTYLKLCADWYWPRMVRTIKTYIADCEDCRRNKPRLTKTPGFMEPLQIPDERWRSISMDFITDLPKTKRRHNSIWVVVDRLTKRSHFIPTTKTVSAPDVATLFINNIWRLHGMPPDIVSDRDSKFISSFWSQVFANVGTKLKMTVAYRAQGDDQTERTNRTLGEYLRCFVSPRQDDWDVHLANAELAINSAVNSSIKMSPCETDIGYVPSNPHTVLAESRSRGLQGGRRQGVEFIEHQAAVLRQCQEASEDAQARMADVYDRGRKEQEFQVGDRVYLSTNNLDTAHTGFPNSRKLGSKWIDPYSILRKVHNHAYEINLPPGVKLHPVFNTGSLKRTRLPTGYPVLKK</sequence>
<dbReference type="GO" id="GO:0003964">
    <property type="term" value="F:RNA-directed DNA polymerase activity"/>
    <property type="evidence" value="ECO:0007669"/>
    <property type="project" value="UniProtKB-KW"/>
</dbReference>
<dbReference type="InterPro" id="IPR056924">
    <property type="entry name" value="SH3_Tf2-1"/>
</dbReference>
<keyword evidence="11" id="KW-0695">RNA-directed DNA polymerase</keyword>
<accession>A0A8T1C2T3</accession>
<evidence type="ECO:0000256" key="8">
    <source>
        <dbReference type="ARBA" id="ARBA00022801"/>
    </source>
</evidence>
<keyword evidence="14" id="KW-0233">DNA recombination</keyword>
<dbReference type="EMBL" id="RCMI01000404">
    <property type="protein sequence ID" value="KAG2912740.1"/>
    <property type="molecule type" value="Genomic_DNA"/>
</dbReference>
<dbReference type="InterPro" id="IPR043502">
    <property type="entry name" value="DNA/RNA_pol_sf"/>
</dbReference>
<keyword evidence="1" id="KW-0645">Protease</keyword>
<dbReference type="PANTHER" id="PTHR37984:SF5">
    <property type="entry name" value="PROTEIN NYNRIN-LIKE"/>
    <property type="match status" value="1"/>
</dbReference>
<dbReference type="Gene3D" id="1.10.340.70">
    <property type="match status" value="1"/>
</dbReference>
<evidence type="ECO:0000256" key="3">
    <source>
        <dbReference type="ARBA" id="ARBA00022695"/>
    </source>
</evidence>
<evidence type="ECO:0000256" key="2">
    <source>
        <dbReference type="ARBA" id="ARBA00022679"/>
    </source>
</evidence>
<evidence type="ECO:0000259" key="15">
    <source>
        <dbReference type="PROSITE" id="PS50994"/>
    </source>
</evidence>
<dbReference type="GO" id="GO:0003677">
    <property type="term" value="F:DNA binding"/>
    <property type="evidence" value="ECO:0007669"/>
    <property type="project" value="UniProtKB-KW"/>
</dbReference>
<dbReference type="GO" id="GO:0004519">
    <property type="term" value="F:endonuclease activity"/>
    <property type="evidence" value="ECO:0007669"/>
    <property type="project" value="UniProtKB-KW"/>
</dbReference>
<keyword evidence="8" id="KW-0378">Hydrolase</keyword>
<reference evidence="17" key="1">
    <citation type="submission" date="2018-10" db="EMBL/GenBank/DDBJ databases">
        <title>Effector identification in a new, highly contiguous assembly of the strawberry crown rot pathogen Phytophthora cactorum.</title>
        <authorList>
            <person name="Armitage A.D."/>
            <person name="Nellist C.F."/>
            <person name="Bates H."/>
            <person name="Vickerstaff R.J."/>
            <person name="Harrison R.J."/>
        </authorList>
    </citation>
    <scope>NUCLEOTIDE SEQUENCE</scope>
    <source>
        <strain evidence="16">15-7</strain>
        <strain evidence="17">4032</strain>
        <strain evidence="18">4040</strain>
        <strain evidence="19">P415</strain>
        <strain evidence="20">P421</strain>
    </source>
</reference>
<dbReference type="Proteomes" id="UP000735874">
    <property type="component" value="Unassembled WGS sequence"/>
</dbReference>
<dbReference type="Gene3D" id="3.30.420.10">
    <property type="entry name" value="Ribonuclease H-like superfamily/Ribonuclease H"/>
    <property type="match status" value="1"/>
</dbReference>
<evidence type="ECO:0000256" key="12">
    <source>
        <dbReference type="ARBA" id="ARBA00022932"/>
    </source>
</evidence>
<dbReference type="InterPro" id="IPR001584">
    <property type="entry name" value="Integrase_cat-core"/>
</dbReference>
<evidence type="ECO:0000256" key="13">
    <source>
        <dbReference type="ARBA" id="ARBA00023125"/>
    </source>
</evidence>
<dbReference type="EMBL" id="RCMG01000390">
    <property type="protein sequence ID" value="KAG2855148.1"/>
    <property type="molecule type" value="Genomic_DNA"/>
</dbReference>
<dbReference type="InterPro" id="IPR041588">
    <property type="entry name" value="Integrase_H2C2"/>
</dbReference>
<dbReference type="InterPro" id="IPR041373">
    <property type="entry name" value="RT_RNaseH"/>
</dbReference>
<dbReference type="InterPro" id="IPR012337">
    <property type="entry name" value="RNaseH-like_sf"/>
</dbReference>
<dbReference type="GO" id="GO:0015074">
    <property type="term" value="P:DNA integration"/>
    <property type="evidence" value="ECO:0007669"/>
    <property type="project" value="UniProtKB-KW"/>
</dbReference>
<dbReference type="InterPro" id="IPR036397">
    <property type="entry name" value="RNaseH_sf"/>
</dbReference>
<evidence type="ECO:0000256" key="9">
    <source>
        <dbReference type="ARBA" id="ARBA00022842"/>
    </source>
</evidence>
<gene>
    <name evidence="16" type="ORF">PC113_g12696</name>
    <name evidence="17" type="ORF">PC115_g12247</name>
    <name evidence="18" type="ORF">PC117_g13675</name>
    <name evidence="19" type="ORF">PC118_g12824</name>
    <name evidence="20" type="ORF">PC129_g20459</name>
</gene>
<feature type="domain" description="Integrase catalytic" evidence="15">
    <location>
        <begin position="256"/>
        <end position="428"/>
    </location>
</feature>
<dbReference type="AlphaFoldDB" id="A0A8T1C2T3"/>
<keyword evidence="5" id="KW-0479">Metal-binding</keyword>
<dbReference type="PANTHER" id="PTHR37984">
    <property type="entry name" value="PROTEIN CBG26694"/>
    <property type="match status" value="1"/>
</dbReference>
<dbReference type="SUPFAM" id="SSF53098">
    <property type="entry name" value="Ribonuclease H-like"/>
    <property type="match status" value="1"/>
</dbReference>
<evidence type="ECO:0000256" key="4">
    <source>
        <dbReference type="ARBA" id="ARBA00022722"/>
    </source>
</evidence>
<evidence type="ECO:0000256" key="7">
    <source>
        <dbReference type="ARBA" id="ARBA00022759"/>
    </source>
</evidence>
<dbReference type="Pfam" id="PF17917">
    <property type="entry name" value="RT_RNaseH"/>
    <property type="match status" value="1"/>
</dbReference>
<evidence type="ECO:0000313" key="20">
    <source>
        <dbReference type="EMBL" id="KAG3208520.1"/>
    </source>
</evidence>
<dbReference type="Proteomes" id="UP000774804">
    <property type="component" value="Unassembled WGS sequence"/>
</dbReference>
<dbReference type="EMBL" id="RCML01000422">
    <property type="protein sequence ID" value="KAG2977556.1"/>
    <property type="molecule type" value="Genomic_DNA"/>
</dbReference>
<dbReference type="GO" id="GO:0003887">
    <property type="term" value="F:DNA-directed DNA polymerase activity"/>
    <property type="evidence" value="ECO:0007669"/>
    <property type="project" value="UniProtKB-KW"/>
</dbReference>
<dbReference type="Proteomes" id="UP000736787">
    <property type="component" value="Unassembled WGS sequence"/>
</dbReference>
<dbReference type="EMBL" id="RCMK01000406">
    <property type="protein sequence ID" value="KAG2930625.1"/>
    <property type="molecule type" value="Genomic_DNA"/>
</dbReference>
<dbReference type="VEuPathDB" id="FungiDB:PC110_g15896"/>
<keyword evidence="7" id="KW-0255">Endonuclease</keyword>
<dbReference type="Pfam" id="PF24626">
    <property type="entry name" value="SH3_Tf2-1"/>
    <property type="match status" value="1"/>
</dbReference>
<evidence type="ECO:0000256" key="1">
    <source>
        <dbReference type="ARBA" id="ARBA00022670"/>
    </source>
</evidence>
<dbReference type="CDD" id="cd09274">
    <property type="entry name" value="RNase_HI_RT_Ty3"/>
    <property type="match status" value="1"/>
</dbReference>
<evidence type="ECO:0000256" key="14">
    <source>
        <dbReference type="ARBA" id="ARBA00023172"/>
    </source>
</evidence>
<dbReference type="GO" id="GO:0006310">
    <property type="term" value="P:DNA recombination"/>
    <property type="evidence" value="ECO:0007669"/>
    <property type="project" value="UniProtKB-KW"/>
</dbReference>
<dbReference type="Proteomes" id="UP000760860">
    <property type="component" value="Unassembled WGS sequence"/>
</dbReference>
<keyword evidence="4" id="KW-0540">Nuclease</keyword>
<keyword evidence="3" id="KW-0548">Nucleotidyltransferase</keyword>
<dbReference type="PROSITE" id="PS50994">
    <property type="entry name" value="INTEGRASE"/>
    <property type="match status" value="1"/>
</dbReference>
<dbReference type="GO" id="GO:0004190">
    <property type="term" value="F:aspartic-type endopeptidase activity"/>
    <property type="evidence" value="ECO:0007669"/>
    <property type="project" value="UniProtKB-KW"/>
</dbReference>
<dbReference type="GO" id="GO:0006508">
    <property type="term" value="P:proteolysis"/>
    <property type="evidence" value="ECO:0007669"/>
    <property type="project" value="UniProtKB-KW"/>
</dbReference>
<dbReference type="InterPro" id="IPR050951">
    <property type="entry name" value="Retrovirus_Pol_polyprotein"/>
</dbReference>
<keyword evidence="13" id="KW-0238">DNA-binding</keyword>
<keyword evidence="6" id="KW-0064">Aspartyl protease</keyword>
<evidence type="ECO:0000313" key="16">
    <source>
        <dbReference type="EMBL" id="KAG2855148.1"/>
    </source>
</evidence>
<evidence type="ECO:0000313" key="18">
    <source>
        <dbReference type="EMBL" id="KAG2930625.1"/>
    </source>
</evidence>
<keyword evidence="10" id="KW-0229">DNA integration</keyword>
<keyword evidence="2" id="KW-0808">Transferase</keyword>
<dbReference type="Proteomes" id="UP000697107">
    <property type="component" value="Unassembled WGS sequence"/>
</dbReference>
<evidence type="ECO:0000256" key="5">
    <source>
        <dbReference type="ARBA" id="ARBA00022723"/>
    </source>
</evidence>
<protein>
    <recommendedName>
        <fullName evidence="15">Integrase catalytic domain-containing protein</fullName>
    </recommendedName>
</protein>
<comment type="caution">
    <text evidence="17">The sequence shown here is derived from an EMBL/GenBank/DDBJ whole genome shotgun (WGS) entry which is preliminary data.</text>
</comment>
<evidence type="ECO:0000256" key="10">
    <source>
        <dbReference type="ARBA" id="ARBA00022908"/>
    </source>
</evidence>
<proteinExistence type="predicted"/>
<name>A0A8T1C2T3_9STRA</name>
<keyword evidence="9" id="KW-0460">Magnesium</keyword>
<evidence type="ECO:0000313" key="17">
    <source>
        <dbReference type="EMBL" id="KAG2912740.1"/>
    </source>
</evidence>
<evidence type="ECO:0000313" key="21">
    <source>
        <dbReference type="Proteomes" id="UP000774804"/>
    </source>
</evidence>